<sequence>MTGPGTIPIPLPLTYATRIRRVKCDENKPSCKRCTSTGRRCDGYANPKQPSPAGYWLVGAGQARPECEQKSRASFQFYYEVFAPILSPLGTNKFWGTIVPEACSAHESIKHLVIATSNLRPLPFLNQAQRDIMFLVHYTKALRLLRDTRDASVVVILIGCILLAICDEIQQQTFGSSPHILFGQKILTSHLNGSGDSQRLYAIDEISLVFSRLSAPRRFEDTQQIASM</sequence>
<gene>
    <name evidence="8" type="ORF">TRUGW13939_00894</name>
</gene>
<keyword evidence="1" id="KW-0479">Metal-binding</keyword>
<dbReference type="GO" id="GO:0003677">
    <property type="term" value="F:DNA binding"/>
    <property type="evidence" value="ECO:0007669"/>
    <property type="project" value="UniProtKB-KW"/>
</dbReference>
<dbReference type="InterPro" id="IPR001138">
    <property type="entry name" value="Zn2Cys6_DnaBD"/>
</dbReference>
<evidence type="ECO:0000256" key="6">
    <source>
        <dbReference type="ARBA" id="ARBA00023242"/>
    </source>
</evidence>
<dbReference type="Gene3D" id="4.10.240.10">
    <property type="entry name" value="Zn(2)-C6 fungal-type DNA-binding domain"/>
    <property type="match status" value="1"/>
</dbReference>
<reference evidence="9" key="1">
    <citation type="submission" date="2020-06" db="EMBL/GenBank/DDBJ databases">
        <title>A chromosome-scale genome assembly of Talaromyces rugulosus W13939.</title>
        <authorList>
            <person name="Wang B."/>
            <person name="Guo L."/>
            <person name="Ye K."/>
            <person name="Wang L."/>
        </authorList>
    </citation>
    <scope>NUCLEOTIDE SEQUENCE [LARGE SCALE GENOMIC DNA]</scope>
    <source>
        <strain evidence="9">W13939</strain>
    </source>
</reference>
<dbReference type="EMBL" id="CP055898">
    <property type="protein sequence ID" value="QKX53814.1"/>
    <property type="molecule type" value="Genomic_DNA"/>
</dbReference>
<keyword evidence="6" id="KW-0539">Nucleus</keyword>
<evidence type="ECO:0000313" key="9">
    <source>
        <dbReference type="Proteomes" id="UP000509510"/>
    </source>
</evidence>
<evidence type="ECO:0000256" key="5">
    <source>
        <dbReference type="ARBA" id="ARBA00023163"/>
    </source>
</evidence>
<dbReference type="Proteomes" id="UP000509510">
    <property type="component" value="Chromosome I"/>
</dbReference>
<keyword evidence="2" id="KW-0862">Zinc</keyword>
<dbReference type="PANTHER" id="PTHR36206:SF13">
    <property type="entry name" value="TRANSCRIPTIONAL REGULATORY PROTEIN MOC3"/>
    <property type="match status" value="1"/>
</dbReference>
<dbReference type="GeneID" id="55988407"/>
<dbReference type="SUPFAM" id="SSF57701">
    <property type="entry name" value="Zn2/Cys6 DNA-binding domain"/>
    <property type="match status" value="1"/>
</dbReference>
<evidence type="ECO:0000256" key="2">
    <source>
        <dbReference type="ARBA" id="ARBA00022833"/>
    </source>
</evidence>
<keyword evidence="4" id="KW-0238">DNA-binding</keyword>
<dbReference type="KEGG" id="trg:TRUGW13939_00894"/>
<protein>
    <recommendedName>
        <fullName evidence="7">Zn(2)-C6 fungal-type domain-containing protein</fullName>
    </recommendedName>
</protein>
<keyword evidence="3" id="KW-0805">Transcription regulation</keyword>
<dbReference type="PANTHER" id="PTHR36206">
    <property type="entry name" value="ASPERCRYPTIN BIOSYNTHESIS CLUSTER-SPECIFIC TRANSCRIPTION REGULATOR ATNN-RELATED"/>
    <property type="match status" value="1"/>
</dbReference>
<accession>A0A7H8QIL2</accession>
<dbReference type="InterPro" id="IPR036864">
    <property type="entry name" value="Zn2-C6_fun-type_DNA-bd_sf"/>
</dbReference>
<dbReference type="GO" id="GO:0008270">
    <property type="term" value="F:zinc ion binding"/>
    <property type="evidence" value="ECO:0007669"/>
    <property type="project" value="InterPro"/>
</dbReference>
<evidence type="ECO:0000313" key="8">
    <source>
        <dbReference type="EMBL" id="QKX53814.1"/>
    </source>
</evidence>
<evidence type="ECO:0000256" key="4">
    <source>
        <dbReference type="ARBA" id="ARBA00023125"/>
    </source>
</evidence>
<proteinExistence type="predicted"/>
<dbReference type="Pfam" id="PF00172">
    <property type="entry name" value="Zn_clus"/>
    <property type="match status" value="1"/>
</dbReference>
<dbReference type="CDD" id="cd00067">
    <property type="entry name" value="GAL4"/>
    <property type="match status" value="1"/>
</dbReference>
<evidence type="ECO:0000256" key="3">
    <source>
        <dbReference type="ARBA" id="ARBA00023015"/>
    </source>
</evidence>
<dbReference type="GO" id="GO:0000981">
    <property type="term" value="F:DNA-binding transcription factor activity, RNA polymerase II-specific"/>
    <property type="evidence" value="ECO:0007669"/>
    <property type="project" value="InterPro"/>
</dbReference>
<organism evidence="8 9">
    <name type="scientific">Talaromyces rugulosus</name>
    <name type="common">Penicillium rugulosum</name>
    <dbReference type="NCBI Taxonomy" id="121627"/>
    <lineage>
        <taxon>Eukaryota</taxon>
        <taxon>Fungi</taxon>
        <taxon>Dikarya</taxon>
        <taxon>Ascomycota</taxon>
        <taxon>Pezizomycotina</taxon>
        <taxon>Eurotiomycetes</taxon>
        <taxon>Eurotiomycetidae</taxon>
        <taxon>Eurotiales</taxon>
        <taxon>Trichocomaceae</taxon>
        <taxon>Talaromyces</taxon>
        <taxon>Talaromyces sect. Islandici</taxon>
    </lineage>
</organism>
<keyword evidence="5" id="KW-0804">Transcription</keyword>
<dbReference type="RefSeq" id="XP_035339993.1">
    <property type="nucleotide sequence ID" value="XM_035484100.1"/>
</dbReference>
<dbReference type="InterPro" id="IPR052360">
    <property type="entry name" value="Transcr_Regulatory_Proteins"/>
</dbReference>
<dbReference type="AlphaFoldDB" id="A0A7H8QIL2"/>
<evidence type="ECO:0000256" key="1">
    <source>
        <dbReference type="ARBA" id="ARBA00022723"/>
    </source>
</evidence>
<keyword evidence="9" id="KW-1185">Reference proteome</keyword>
<evidence type="ECO:0000259" key="7">
    <source>
        <dbReference type="Pfam" id="PF00172"/>
    </source>
</evidence>
<dbReference type="OrthoDB" id="2593732at2759"/>
<name>A0A7H8QIL2_TALRU</name>
<feature type="domain" description="Zn(2)-C6 fungal-type" evidence="7">
    <location>
        <begin position="18"/>
        <end position="49"/>
    </location>
</feature>